<comment type="caution">
    <text evidence="2">The sequence shown here is derived from an EMBL/GenBank/DDBJ whole genome shotgun (WGS) entry which is preliminary data.</text>
</comment>
<accession>A0A8H4Q6V8</accession>
<protein>
    <recommendedName>
        <fullName evidence="4">Hydrophobin</fullName>
    </recommendedName>
</protein>
<evidence type="ECO:0000313" key="2">
    <source>
        <dbReference type="EMBL" id="KAF4587730.1"/>
    </source>
</evidence>
<dbReference type="AlphaFoldDB" id="A0A8H4Q6V8"/>
<feature type="signal peptide" evidence="1">
    <location>
        <begin position="1"/>
        <end position="19"/>
    </location>
</feature>
<evidence type="ECO:0008006" key="4">
    <source>
        <dbReference type="Google" id="ProtNLM"/>
    </source>
</evidence>
<keyword evidence="1" id="KW-0732">Signal</keyword>
<dbReference type="EMBL" id="JAACLJ010000004">
    <property type="protein sequence ID" value="KAF4587730.1"/>
    <property type="molecule type" value="Genomic_DNA"/>
</dbReference>
<dbReference type="Proteomes" id="UP000562929">
    <property type="component" value="Unassembled WGS sequence"/>
</dbReference>
<organism evidence="2 3">
    <name type="scientific">Ophiocordyceps camponoti-floridani</name>
    <dbReference type="NCBI Taxonomy" id="2030778"/>
    <lineage>
        <taxon>Eukaryota</taxon>
        <taxon>Fungi</taxon>
        <taxon>Dikarya</taxon>
        <taxon>Ascomycota</taxon>
        <taxon>Pezizomycotina</taxon>
        <taxon>Sordariomycetes</taxon>
        <taxon>Hypocreomycetidae</taxon>
        <taxon>Hypocreales</taxon>
        <taxon>Ophiocordycipitaceae</taxon>
        <taxon>Ophiocordyceps</taxon>
    </lineage>
</organism>
<proteinExistence type="predicted"/>
<dbReference type="OrthoDB" id="10354012at2759"/>
<evidence type="ECO:0000313" key="3">
    <source>
        <dbReference type="Proteomes" id="UP000562929"/>
    </source>
</evidence>
<evidence type="ECO:0000256" key="1">
    <source>
        <dbReference type="SAM" id="SignalP"/>
    </source>
</evidence>
<reference evidence="2 3" key="1">
    <citation type="journal article" date="2020" name="G3 (Bethesda)">
        <title>Genetic Underpinnings of Host Manipulation by Ophiocordyceps as Revealed by Comparative Transcriptomics.</title>
        <authorList>
            <person name="Will I."/>
            <person name="Das B."/>
            <person name="Trinh T."/>
            <person name="Brachmann A."/>
            <person name="Ohm R.A."/>
            <person name="de Bekker C."/>
        </authorList>
    </citation>
    <scope>NUCLEOTIDE SEQUENCE [LARGE SCALE GENOMIC DNA]</scope>
    <source>
        <strain evidence="2 3">EC05</strain>
    </source>
</reference>
<sequence length="108" mass="11915">MKAVTITFLLLCPMTRAYCRRGYKYCGSVLKYIQASQEVLDYYGQQVAAQSDGMDTLFGCNFGSVVPLLHCQYGCHDAGPGNNDYCCASPKGVVELSRDVRECNSHDP</sequence>
<feature type="chain" id="PRO_5034517302" description="Hydrophobin" evidence="1">
    <location>
        <begin position="20"/>
        <end position="108"/>
    </location>
</feature>
<gene>
    <name evidence="2" type="ORF">GQ602_004423</name>
</gene>
<name>A0A8H4Q6V8_9HYPO</name>
<keyword evidence="3" id="KW-1185">Reference proteome</keyword>